<protein>
    <submittedName>
        <fullName evidence="6">Serpin B10</fullName>
    </submittedName>
</protein>
<dbReference type="PANTHER" id="PTHR11461">
    <property type="entry name" value="SERINE PROTEASE INHIBITOR, SERPIN"/>
    <property type="match status" value="1"/>
</dbReference>
<dbReference type="GO" id="GO:0004867">
    <property type="term" value="F:serine-type endopeptidase inhibitor activity"/>
    <property type="evidence" value="ECO:0007669"/>
    <property type="project" value="UniProtKB-KW"/>
</dbReference>
<dbReference type="OrthoDB" id="6347071at2759"/>
<dbReference type="GO" id="GO:0005615">
    <property type="term" value="C:extracellular space"/>
    <property type="evidence" value="ECO:0007669"/>
    <property type="project" value="InterPro"/>
</dbReference>
<dbReference type="SUPFAM" id="SSF56574">
    <property type="entry name" value="Serpins"/>
    <property type="match status" value="1"/>
</dbReference>
<keyword evidence="7" id="KW-1185">Reference proteome</keyword>
<evidence type="ECO:0000313" key="6">
    <source>
        <dbReference type="EMBL" id="KAB7499965.1"/>
    </source>
</evidence>
<accession>A0A5N5T198</accession>
<keyword evidence="3" id="KW-0722">Serine protease inhibitor</keyword>
<organism evidence="6 7">
    <name type="scientific">Armadillidium nasatum</name>
    <dbReference type="NCBI Taxonomy" id="96803"/>
    <lineage>
        <taxon>Eukaryota</taxon>
        <taxon>Metazoa</taxon>
        <taxon>Ecdysozoa</taxon>
        <taxon>Arthropoda</taxon>
        <taxon>Crustacea</taxon>
        <taxon>Multicrustacea</taxon>
        <taxon>Malacostraca</taxon>
        <taxon>Eumalacostraca</taxon>
        <taxon>Peracarida</taxon>
        <taxon>Isopoda</taxon>
        <taxon>Oniscidea</taxon>
        <taxon>Crinocheta</taxon>
        <taxon>Armadillidiidae</taxon>
        <taxon>Armadillidium</taxon>
    </lineage>
</organism>
<comment type="caution">
    <text evidence="6">The sequence shown here is derived from an EMBL/GenBank/DDBJ whole genome shotgun (WGS) entry which is preliminary data.</text>
</comment>
<dbReference type="CDD" id="cd19601">
    <property type="entry name" value="serpin42Da-like"/>
    <property type="match status" value="1"/>
</dbReference>
<dbReference type="InterPro" id="IPR000215">
    <property type="entry name" value="Serpin_fam"/>
</dbReference>
<reference evidence="6 7" key="1">
    <citation type="journal article" date="2019" name="PLoS Biol.">
        <title>Sex chromosomes control vertical transmission of feminizing Wolbachia symbionts in an isopod.</title>
        <authorList>
            <person name="Becking T."/>
            <person name="Chebbi M.A."/>
            <person name="Giraud I."/>
            <person name="Moumen B."/>
            <person name="Laverre T."/>
            <person name="Caubet Y."/>
            <person name="Peccoud J."/>
            <person name="Gilbert C."/>
            <person name="Cordaux R."/>
        </authorList>
    </citation>
    <scope>NUCLEOTIDE SEQUENCE [LARGE SCALE GENOMIC DNA]</scope>
    <source>
        <strain evidence="6">ANa2</strain>
        <tissue evidence="6">Whole body excluding digestive tract and cuticle</tissue>
    </source>
</reference>
<evidence type="ECO:0000256" key="2">
    <source>
        <dbReference type="ARBA" id="ARBA00022690"/>
    </source>
</evidence>
<comment type="similarity">
    <text evidence="1 4">Belongs to the serpin family.</text>
</comment>
<proteinExistence type="inferred from homology"/>
<sequence length="311" mass="35360">MLHMGSKGNTELQIMKGMHLPEDKKLIKKAFHEIISDYKRNDVPYELRTSNMAYVQEKFTVTEEFLHSLQKYFLSIIKNVDFSESEKVTKEINEAVEKETNSKISNLIPPDALDELTRLVLVNAIYFKGNWIDKFNEKFTKPKKFWISATQVFGSSNDGSRMSFVILLPDARDGLSDLEEKLASVDLGELDKDAYSTKVKLYLPKFKMEESVNLNDVLMSLGMTDMFGSECDLSGFSPVPDLYVSDVLHKAFLEVNEEGCEAAAATGVCIQVMCYIPPVDIVIDHPFLFYIQDNRTKQVLFVGRCVQPTET</sequence>
<gene>
    <name evidence="6" type="primary">SERPINB10</name>
    <name evidence="6" type="ORF">Anas_13195</name>
</gene>
<feature type="domain" description="Serpin" evidence="5">
    <location>
        <begin position="1"/>
        <end position="308"/>
    </location>
</feature>
<dbReference type="InterPro" id="IPR036186">
    <property type="entry name" value="Serpin_sf"/>
</dbReference>
<dbReference type="Gene3D" id="3.30.497.10">
    <property type="entry name" value="Antithrombin, subunit I, domain 2"/>
    <property type="match status" value="1"/>
</dbReference>
<dbReference type="InterPro" id="IPR042178">
    <property type="entry name" value="Serpin_sf_1"/>
</dbReference>
<dbReference type="InterPro" id="IPR023796">
    <property type="entry name" value="Serpin_dom"/>
</dbReference>
<evidence type="ECO:0000256" key="1">
    <source>
        <dbReference type="ARBA" id="ARBA00009500"/>
    </source>
</evidence>
<dbReference type="PANTHER" id="PTHR11461:SF211">
    <property type="entry name" value="GH10112P-RELATED"/>
    <property type="match status" value="1"/>
</dbReference>
<dbReference type="Gene3D" id="2.30.39.10">
    <property type="entry name" value="Alpha-1-antitrypsin, domain 1"/>
    <property type="match status" value="1"/>
</dbReference>
<keyword evidence="2" id="KW-0646">Protease inhibitor</keyword>
<dbReference type="SMART" id="SM00093">
    <property type="entry name" value="SERPIN"/>
    <property type="match status" value="1"/>
</dbReference>
<dbReference type="InterPro" id="IPR023795">
    <property type="entry name" value="Serpin_CS"/>
</dbReference>
<dbReference type="Pfam" id="PF00079">
    <property type="entry name" value="Serpin"/>
    <property type="match status" value="2"/>
</dbReference>
<dbReference type="Gene3D" id="2.10.310.10">
    <property type="entry name" value="Serpins superfamily"/>
    <property type="match status" value="1"/>
</dbReference>
<evidence type="ECO:0000256" key="4">
    <source>
        <dbReference type="RuleBase" id="RU000411"/>
    </source>
</evidence>
<dbReference type="EMBL" id="SEYY01015901">
    <property type="protein sequence ID" value="KAB7499965.1"/>
    <property type="molecule type" value="Genomic_DNA"/>
</dbReference>
<dbReference type="Proteomes" id="UP000326759">
    <property type="component" value="Unassembled WGS sequence"/>
</dbReference>
<dbReference type="PROSITE" id="PS00284">
    <property type="entry name" value="SERPIN"/>
    <property type="match status" value="1"/>
</dbReference>
<name>A0A5N5T198_9CRUS</name>
<dbReference type="AlphaFoldDB" id="A0A5N5T198"/>
<evidence type="ECO:0000259" key="5">
    <source>
        <dbReference type="SMART" id="SM00093"/>
    </source>
</evidence>
<dbReference type="InterPro" id="IPR042185">
    <property type="entry name" value="Serpin_sf_2"/>
</dbReference>
<evidence type="ECO:0000256" key="3">
    <source>
        <dbReference type="ARBA" id="ARBA00022900"/>
    </source>
</evidence>
<evidence type="ECO:0000313" key="7">
    <source>
        <dbReference type="Proteomes" id="UP000326759"/>
    </source>
</evidence>